<dbReference type="GeneID" id="27697442"/>
<dbReference type="EMBL" id="KN846985">
    <property type="protein sequence ID" value="KIW94538.1"/>
    <property type="molecule type" value="Genomic_DNA"/>
</dbReference>
<evidence type="ECO:0000313" key="2">
    <source>
        <dbReference type="Proteomes" id="UP000053789"/>
    </source>
</evidence>
<dbReference type="RefSeq" id="XP_016621207.1">
    <property type="nucleotide sequence ID" value="XM_016762260.1"/>
</dbReference>
<organism evidence="1 2">
    <name type="scientific">Cladophialophora bantiana (strain ATCC 10958 / CBS 173.52 / CDC B-1940 / NIH 8579)</name>
    <name type="common">Xylohypha bantiana</name>
    <dbReference type="NCBI Taxonomy" id="1442370"/>
    <lineage>
        <taxon>Eukaryota</taxon>
        <taxon>Fungi</taxon>
        <taxon>Dikarya</taxon>
        <taxon>Ascomycota</taxon>
        <taxon>Pezizomycotina</taxon>
        <taxon>Eurotiomycetes</taxon>
        <taxon>Chaetothyriomycetidae</taxon>
        <taxon>Chaetothyriales</taxon>
        <taxon>Herpotrichiellaceae</taxon>
        <taxon>Cladophialophora</taxon>
    </lineage>
</organism>
<protein>
    <recommendedName>
        <fullName evidence="3">EthD domain-containing protein</fullName>
    </recommendedName>
</protein>
<accession>A0A0D2HMI5</accession>
<dbReference type="OrthoDB" id="2851338at2759"/>
<dbReference type="Proteomes" id="UP000053789">
    <property type="component" value="Unassembled WGS sequence"/>
</dbReference>
<dbReference type="VEuPathDB" id="FungiDB:Z519_04514"/>
<proteinExistence type="predicted"/>
<dbReference type="AlphaFoldDB" id="A0A0D2HMI5"/>
<sequence length="249" mass="29333">MPQQYLLWVNSRPLPDSGIDDDLWEKWYIEEHVRILTIRSQRCRAHRCQVPDLVNSKATVRAAMYRENFDFSLEPKERRPRKYLVIYQSDFEEPLSSKEYLNDVRHSSVMWPDNKATSEVGDFNARNYKLIQDYDPDGKGESAPPFCLTVEMDPVDEADFDKWYREEHLDMLHKLPGYRRSSRYVIGPKLPITEGEPPKYLAIHEMDDLRGFIGKEADAANDTPWTVKHIKDSKVFIPRGWELIYSQGY</sequence>
<dbReference type="Gene3D" id="3.30.70.100">
    <property type="match status" value="1"/>
</dbReference>
<reference evidence="1" key="1">
    <citation type="submission" date="2015-01" db="EMBL/GenBank/DDBJ databases">
        <title>The Genome Sequence of Cladophialophora bantiana CBS 173.52.</title>
        <authorList>
            <consortium name="The Broad Institute Genomics Platform"/>
            <person name="Cuomo C."/>
            <person name="de Hoog S."/>
            <person name="Gorbushina A."/>
            <person name="Stielow B."/>
            <person name="Teixiera M."/>
            <person name="Abouelleil A."/>
            <person name="Chapman S.B."/>
            <person name="Priest M."/>
            <person name="Young S.K."/>
            <person name="Wortman J."/>
            <person name="Nusbaum C."/>
            <person name="Birren B."/>
        </authorList>
    </citation>
    <scope>NUCLEOTIDE SEQUENCE [LARGE SCALE GENOMIC DNA]</scope>
    <source>
        <strain evidence="1">CBS 173.52</strain>
    </source>
</reference>
<dbReference type="SUPFAM" id="SSF54909">
    <property type="entry name" value="Dimeric alpha+beta barrel"/>
    <property type="match status" value="1"/>
</dbReference>
<keyword evidence="2" id="KW-1185">Reference proteome</keyword>
<dbReference type="InterPro" id="IPR011008">
    <property type="entry name" value="Dimeric_a/b-barrel"/>
</dbReference>
<name>A0A0D2HMI5_CLAB1</name>
<dbReference type="HOGENOM" id="CLU_073903_2_0_1"/>
<gene>
    <name evidence="1" type="ORF">Z519_04514</name>
</gene>
<evidence type="ECO:0000313" key="1">
    <source>
        <dbReference type="EMBL" id="KIW94538.1"/>
    </source>
</evidence>
<evidence type="ECO:0008006" key="3">
    <source>
        <dbReference type="Google" id="ProtNLM"/>
    </source>
</evidence>